<dbReference type="GO" id="GO:0006310">
    <property type="term" value="P:DNA recombination"/>
    <property type="evidence" value="ECO:0007669"/>
    <property type="project" value="UniProtKB-KW"/>
</dbReference>
<organism evidence="3 4">
    <name type="scientific">Georgenia muralis</name>
    <dbReference type="NCBI Taxonomy" id="154117"/>
    <lineage>
        <taxon>Bacteria</taxon>
        <taxon>Bacillati</taxon>
        <taxon>Actinomycetota</taxon>
        <taxon>Actinomycetes</taxon>
        <taxon>Micrococcales</taxon>
        <taxon>Bogoriellaceae</taxon>
        <taxon>Georgenia</taxon>
    </lineage>
</organism>
<sequence>MWTASQQSFEEVVAAVEALESDQPRRPGHRREAVAGVRKLLDWLVRFPGESWQQRWHASSVDQAGKEWIDLIGGHEEGPVRRRTFTGAAWRLIVLDVIRPDYAWLYSNMASKLTFDRCEELRDPEGFALMRRLCQQDRRLQPTDSQFSLRQLARVLMHNGGRLADITLEDCIEAYRAQDGYSSRQHSHWYSLLLTAGILPADSPPTIYGASRKGQFTIEELVDRYDVQCRPIRDLFVAYLYERRPGMDYNSIRYLASKLVLLFWKDLEIHEPGINSLHLSDEVAQCWKQRLHDVVRYGANRVGQKRQDPYTVLMSVRAFYADLSHWALQDPARWAPWAAPTPVDSRDLAGMTKAQKHARSRMHQRTRELAPLLPRLVDAAIAHRDATRERLDAARRTAPGHQFTVAGQTLRRTAPVTDPTQGGTGRKGVIRAYADSEPDVVRNLTLEAERGFWGWALVEVLRHTGARIEEVLEITHRSFVSYRLPSTGEIVPMLQITPSKTDKERLLVIGPELAMVFAEIITHVRQGAEHIPLISRYDAAERTYSPTLPFLFQRRWGLRDHEITKNYVMRLLDELVATAKITNNDGSPAKFTPHDFRRIFATEAVASGLPVHITAKILGHESIATTQTYVAIYDQDVIDHHRAFIARRRALRPSEEYREPTDSEWDDFLGHFAQRKLELGTCGRAYGTGCQHEHACIRCPMLRPDPTQHDRLEQIIASLTERIAEAHDQGWLGEVDGLQVSLDAAQLKLVQMQRTATNLGIPTIRKR</sequence>
<evidence type="ECO:0000259" key="2">
    <source>
        <dbReference type="PROSITE" id="PS51898"/>
    </source>
</evidence>
<accession>A0A3N4Z8L4</accession>
<evidence type="ECO:0000313" key="3">
    <source>
        <dbReference type="EMBL" id="RPF28607.1"/>
    </source>
</evidence>
<gene>
    <name evidence="3" type="ORF">EDD32_3140</name>
</gene>
<evidence type="ECO:0000256" key="1">
    <source>
        <dbReference type="ARBA" id="ARBA00023172"/>
    </source>
</evidence>
<dbReference type="Gene3D" id="1.10.443.10">
    <property type="entry name" value="Intergrase catalytic core"/>
    <property type="match status" value="1"/>
</dbReference>
<dbReference type="PANTHER" id="PTHR30349">
    <property type="entry name" value="PHAGE INTEGRASE-RELATED"/>
    <property type="match status" value="1"/>
</dbReference>
<dbReference type="InterPro" id="IPR050090">
    <property type="entry name" value="Tyrosine_recombinase_XerCD"/>
</dbReference>
<proteinExistence type="predicted"/>
<keyword evidence="1" id="KW-0233">DNA recombination</keyword>
<dbReference type="CDD" id="cd00397">
    <property type="entry name" value="DNA_BRE_C"/>
    <property type="match status" value="1"/>
</dbReference>
<dbReference type="GO" id="GO:0003677">
    <property type="term" value="F:DNA binding"/>
    <property type="evidence" value="ECO:0007669"/>
    <property type="project" value="InterPro"/>
</dbReference>
<dbReference type="PANTHER" id="PTHR30349:SF64">
    <property type="entry name" value="PROPHAGE INTEGRASE INTD-RELATED"/>
    <property type="match status" value="1"/>
</dbReference>
<reference evidence="3 4" key="1">
    <citation type="submission" date="2018-11" db="EMBL/GenBank/DDBJ databases">
        <title>Sequencing the genomes of 1000 actinobacteria strains.</title>
        <authorList>
            <person name="Klenk H.-P."/>
        </authorList>
    </citation>
    <scope>NUCLEOTIDE SEQUENCE [LARGE SCALE GENOMIC DNA]</scope>
    <source>
        <strain evidence="3 4">DSM 14418</strain>
    </source>
</reference>
<name>A0A3N4Z8L4_9MICO</name>
<feature type="domain" description="Tyr recombinase" evidence="2">
    <location>
        <begin position="429"/>
        <end position="642"/>
    </location>
</feature>
<keyword evidence="4" id="KW-1185">Reference proteome</keyword>
<protein>
    <submittedName>
        <fullName evidence="3">Phage integrase family protein</fullName>
    </submittedName>
</protein>
<dbReference type="InterPro" id="IPR013762">
    <property type="entry name" value="Integrase-like_cat_sf"/>
</dbReference>
<dbReference type="Proteomes" id="UP000280726">
    <property type="component" value="Unassembled WGS sequence"/>
</dbReference>
<dbReference type="AlphaFoldDB" id="A0A3N4Z8L4"/>
<dbReference type="PROSITE" id="PS51898">
    <property type="entry name" value="TYR_RECOMBINASE"/>
    <property type="match status" value="1"/>
</dbReference>
<evidence type="ECO:0000313" key="4">
    <source>
        <dbReference type="Proteomes" id="UP000280726"/>
    </source>
</evidence>
<dbReference type="Pfam" id="PF00589">
    <property type="entry name" value="Phage_integrase"/>
    <property type="match status" value="1"/>
</dbReference>
<dbReference type="SUPFAM" id="SSF56349">
    <property type="entry name" value="DNA breaking-rejoining enzymes"/>
    <property type="match status" value="1"/>
</dbReference>
<dbReference type="InterPro" id="IPR002104">
    <property type="entry name" value="Integrase_catalytic"/>
</dbReference>
<comment type="caution">
    <text evidence="3">The sequence shown here is derived from an EMBL/GenBank/DDBJ whole genome shotgun (WGS) entry which is preliminary data.</text>
</comment>
<dbReference type="EMBL" id="RKRA01000001">
    <property type="protein sequence ID" value="RPF28607.1"/>
    <property type="molecule type" value="Genomic_DNA"/>
</dbReference>
<dbReference type="GO" id="GO:0015074">
    <property type="term" value="P:DNA integration"/>
    <property type="evidence" value="ECO:0007669"/>
    <property type="project" value="InterPro"/>
</dbReference>
<dbReference type="InterPro" id="IPR011010">
    <property type="entry name" value="DNA_brk_join_enz"/>
</dbReference>